<evidence type="ECO:0000313" key="4">
    <source>
        <dbReference type="Proteomes" id="UP000715441"/>
    </source>
</evidence>
<keyword evidence="1" id="KW-0472">Membrane</keyword>
<evidence type="ECO:0000259" key="2">
    <source>
        <dbReference type="Pfam" id="PF02470"/>
    </source>
</evidence>
<dbReference type="PANTHER" id="PTHR33371">
    <property type="entry name" value="INTERMEMBRANE PHOSPHOLIPID TRANSPORT SYSTEM BINDING PROTEIN MLAD-RELATED"/>
    <property type="match status" value="1"/>
</dbReference>
<dbReference type="InterPro" id="IPR003399">
    <property type="entry name" value="Mce/MlaD"/>
</dbReference>
<dbReference type="Proteomes" id="UP000715441">
    <property type="component" value="Unassembled WGS sequence"/>
</dbReference>
<dbReference type="Pfam" id="PF02470">
    <property type="entry name" value="MlaD"/>
    <property type="match status" value="1"/>
</dbReference>
<keyword evidence="4" id="KW-1185">Reference proteome</keyword>
<evidence type="ECO:0000256" key="1">
    <source>
        <dbReference type="SAM" id="Phobius"/>
    </source>
</evidence>
<proteinExistence type="predicted"/>
<keyword evidence="1" id="KW-0812">Transmembrane</keyword>
<name>A0ABX1J7H8_9PSEU</name>
<reference evidence="3 4" key="1">
    <citation type="submission" date="2020-04" db="EMBL/GenBank/DDBJ databases">
        <title>Novel species.</title>
        <authorList>
            <person name="Teo W.F.A."/>
            <person name="Lipun K."/>
            <person name="Srisuk N."/>
            <person name="Duangmal K."/>
        </authorList>
    </citation>
    <scope>NUCLEOTIDE SEQUENCE [LARGE SCALE GENOMIC DNA]</scope>
    <source>
        <strain evidence="3 4">K13G38</strain>
    </source>
</reference>
<protein>
    <submittedName>
        <fullName evidence="3">MCE family protein</fullName>
    </submittedName>
</protein>
<feature type="transmembrane region" description="Helical" evidence="1">
    <location>
        <begin position="7"/>
        <end position="28"/>
    </location>
</feature>
<dbReference type="PROSITE" id="PS51257">
    <property type="entry name" value="PROKAR_LIPOPROTEIN"/>
    <property type="match status" value="1"/>
</dbReference>
<evidence type="ECO:0000313" key="3">
    <source>
        <dbReference type="EMBL" id="NKQ54247.1"/>
    </source>
</evidence>
<comment type="caution">
    <text evidence="3">The sequence shown here is derived from an EMBL/GenBank/DDBJ whole genome shotgun (WGS) entry which is preliminary data.</text>
</comment>
<organism evidence="3 4">
    <name type="scientific">Amycolatopsis acididurans</name>
    <dbReference type="NCBI Taxonomy" id="2724524"/>
    <lineage>
        <taxon>Bacteria</taxon>
        <taxon>Bacillati</taxon>
        <taxon>Actinomycetota</taxon>
        <taxon>Actinomycetes</taxon>
        <taxon>Pseudonocardiales</taxon>
        <taxon>Pseudonocardiaceae</taxon>
        <taxon>Amycolatopsis</taxon>
    </lineage>
</organism>
<keyword evidence="1" id="KW-1133">Transmembrane helix</keyword>
<sequence length="430" mass="44308">MKSRKAVWRTGVLGAFALACVGVFVYMFTGTGVRLPFTSAPTYAVSFATDNAGNLVTASDVQMAGVSVGKVGKIDNRGTGGAVVTVTLDPSAAPLHQGATVRVGQRSLVGEGYVDVVDGNGPQLAPGTTLPASAVRPSVQLDDVLRSLDPNTRAALTSLSRSLGDATAGSQQNISQLLSGLGNLGNQGYTAIDAVAAQSQDLTALSQEAATVLNALNSSEGQLGQLVRGAQRITSATSGQADSLRATMRDLPGVLGSAQQATLKLRDLSTSLGPVAADLKDAAPALTSALNELPATTADLRGMMPSLDDALARTPDTLSRLPAVTADARALVPTLRTTMSNLNPMLGYLQPYGQDLAAFFTNFGSIMSFTDEAGIAYLRLAPAMGNEQVPNGVPVRLPTVLSWKNPYPAPGAATNPGPGGQFTRIYPEQK</sequence>
<dbReference type="SUPFAM" id="SSF58104">
    <property type="entry name" value="Methyl-accepting chemotaxis protein (MCP) signaling domain"/>
    <property type="match status" value="1"/>
</dbReference>
<dbReference type="InterPro" id="IPR052336">
    <property type="entry name" value="MlaD_Phospholipid_Transporter"/>
</dbReference>
<gene>
    <name evidence="3" type="ORF">HFP15_15265</name>
</gene>
<accession>A0ABX1J7H8</accession>
<dbReference type="PANTHER" id="PTHR33371:SF4">
    <property type="entry name" value="INTERMEMBRANE PHOSPHOLIPID TRANSPORT SYSTEM BINDING PROTEIN MLAD"/>
    <property type="match status" value="1"/>
</dbReference>
<dbReference type="EMBL" id="JAAXLS010000008">
    <property type="protein sequence ID" value="NKQ54247.1"/>
    <property type="molecule type" value="Genomic_DNA"/>
</dbReference>
<feature type="domain" description="Mce/MlaD" evidence="2">
    <location>
        <begin position="42"/>
        <end position="119"/>
    </location>
</feature>
<dbReference type="RefSeq" id="WP_168515921.1">
    <property type="nucleotide sequence ID" value="NZ_JAAXLS010000008.1"/>
</dbReference>